<name>A0A0E9R7X0_ANGAN</name>
<organism evidence="1">
    <name type="scientific">Anguilla anguilla</name>
    <name type="common">European freshwater eel</name>
    <name type="synonym">Muraena anguilla</name>
    <dbReference type="NCBI Taxonomy" id="7936"/>
    <lineage>
        <taxon>Eukaryota</taxon>
        <taxon>Metazoa</taxon>
        <taxon>Chordata</taxon>
        <taxon>Craniata</taxon>
        <taxon>Vertebrata</taxon>
        <taxon>Euteleostomi</taxon>
        <taxon>Actinopterygii</taxon>
        <taxon>Neopterygii</taxon>
        <taxon>Teleostei</taxon>
        <taxon>Anguilliformes</taxon>
        <taxon>Anguillidae</taxon>
        <taxon>Anguilla</taxon>
    </lineage>
</organism>
<accession>A0A0E9R7X0</accession>
<proteinExistence type="predicted"/>
<evidence type="ECO:0000313" key="1">
    <source>
        <dbReference type="EMBL" id="JAH24580.1"/>
    </source>
</evidence>
<dbReference type="AlphaFoldDB" id="A0A0E9R7X0"/>
<dbReference type="EMBL" id="GBXM01083997">
    <property type="protein sequence ID" value="JAH24580.1"/>
    <property type="molecule type" value="Transcribed_RNA"/>
</dbReference>
<reference evidence="1" key="1">
    <citation type="submission" date="2014-11" db="EMBL/GenBank/DDBJ databases">
        <authorList>
            <person name="Amaro Gonzalez C."/>
        </authorList>
    </citation>
    <scope>NUCLEOTIDE SEQUENCE</scope>
</reference>
<sequence length="20" mass="2384">MRLQMLLPKSLMYCSPQSTR</sequence>
<reference evidence="1" key="2">
    <citation type="journal article" date="2015" name="Fish Shellfish Immunol.">
        <title>Early steps in the European eel (Anguilla anguilla)-Vibrio vulnificus interaction in the gills: Role of the RtxA13 toxin.</title>
        <authorList>
            <person name="Callol A."/>
            <person name="Pajuelo D."/>
            <person name="Ebbesson L."/>
            <person name="Teles M."/>
            <person name="MacKenzie S."/>
            <person name="Amaro C."/>
        </authorList>
    </citation>
    <scope>NUCLEOTIDE SEQUENCE</scope>
</reference>
<protein>
    <submittedName>
        <fullName evidence="1">Uncharacterized protein</fullName>
    </submittedName>
</protein>